<gene>
    <name evidence="1" type="ORF">DPMN_176101</name>
</gene>
<protein>
    <submittedName>
        <fullName evidence="1">Uncharacterized protein</fullName>
    </submittedName>
</protein>
<name>A0A9D4IHT7_DREPO</name>
<proteinExistence type="predicted"/>
<reference evidence="1" key="1">
    <citation type="journal article" date="2019" name="bioRxiv">
        <title>The Genome of the Zebra Mussel, Dreissena polymorpha: A Resource for Invasive Species Research.</title>
        <authorList>
            <person name="McCartney M.A."/>
            <person name="Auch B."/>
            <person name="Kono T."/>
            <person name="Mallez S."/>
            <person name="Zhang Y."/>
            <person name="Obille A."/>
            <person name="Becker A."/>
            <person name="Abrahante J.E."/>
            <person name="Garbe J."/>
            <person name="Badalamenti J.P."/>
            <person name="Herman A."/>
            <person name="Mangelson H."/>
            <person name="Liachko I."/>
            <person name="Sullivan S."/>
            <person name="Sone E.D."/>
            <person name="Koren S."/>
            <person name="Silverstein K.A.T."/>
            <person name="Beckman K.B."/>
            <person name="Gohl D.M."/>
        </authorList>
    </citation>
    <scope>NUCLEOTIDE SEQUENCE</scope>
    <source>
        <strain evidence="1">Duluth1</strain>
        <tissue evidence="1">Whole animal</tissue>
    </source>
</reference>
<dbReference type="AlphaFoldDB" id="A0A9D4IHT7"/>
<accession>A0A9D4IHT7</accession>
<organism evidence="1 2">
    <name type="scientific">Dreissena polymorpha</name>
    <name type="common">Zebra mussel</name>
    <name type="synonym">Mytilus polymorpha</name>
    <dbReference type="NCBI Taxonomy" id="45954"/>
    <lineage>
        <taxon>Eukaryota</taxon>
        <taxon>Metazoa</taxon>
        <taxon>Spiralia</taxon>
        <taxon>Lophotrochozoa</taxon>
        <taxon>Mollusca</taxon>
        <taxon>Bivalvia</taxon>
        <taxon>Autobranchia</taxon>
        <taxon>Heteroconchia</taxon>
        <taxon>Euheterodonta</taxon>
        <taxon>Imparidentia</taxon>
        <taxon>Neoheterodontei</taxon>
        <taxon>Myida</taxon>
        <taxon>Dreissenoidea</taxon>
        <taxon>Dreissenidae</taxon>
        <taxon>Dreissena</taxon>
    </lineage>
</organism>
<comment type="caution">
    <text evidence="1">The sequence shown here is derived from an EMBL/GenBank/DDBJ whole genome shotgun (WGS) entry which is preliminary data.</text>
</comment>
<keyword evidence="2" id="KW-1185">Reference proteome</keyword>
<dbReference type="EMBL" id="JAIWYP010000009">
    <property type="protein sequence ID" value="KAH3774710.1"/>
    <property type="molecule type" value="Genomic_DNA"/>
</dbReference>
<dbReference type="Proteomes" id="UP000828390">
    <property type="component" value="Unassembled WGS sequence"/>
</dbReference>
<evidence type="ECO:0000313" key="1">
    <source>
        <dbReference type="EMBL" id="KAH3774710.1"/>
    </source>
</evidence>
<sequence length="51" mass="5648">MNADDIPSPYLHKYYMSLKKFSAKTSSVSIARISTPPPMLATSTLPTVEPY</sequence>
<evidence type="ECO:0000313" key="2">
    <source>
        <dbReference type="Proteomes" id="UP000828390"/>
    </source>
</evidence>
<reference evidence="1" key="2">
    <citation type="submission" date="2020-11" db="EMBL/GenBank/DDBJ databases">
        <authorList>
            <person name="McCartney M.A."/>
            <person name="Auch B."/>
            <person name="Kono T."/>
            <person name="Mallez S."/>
            <person name="Becker A."/>
            <person name="Gohl D.M."/>
            <person name="Silverstein K.A.T."/>
            <person name="Koren S."/>
            <person name="Bechman K.B."/>
            <person name="Herman A."/>
            <person name="Abrahante J.E."/>
            <person name="Garbe J."/>
        </authorList>
    </citation>
    <scope>NUCLEOTIDE SEQUENCE</scope>
    <source>
        <strain evidence="1">Duluth1</strain>
        <tissue evidence="1">Whole animal</tissue>
    </source>
</reference>